<evidence type="ECO:0000313" key="2">
    <source>
        <dbReference type="Proteomes" id="UP001154114"/>
    </source>
</evidence>
<dbReference type="OrthoDB" id="10590740at2759"/>
<name>A0A9N8L2A4_CHRIL</name>
<proteinExistence type="predicted"/>
<dbReference type="AlphaFoldDB" id="A0A9N8L2A4"/>
<gene>
    <name evidence="1" type="ORF">CINC_LOCUS11599</name>
</gene>
<accession>A0A9N8L2A4</accession>
<keyword evidence="2" id="KW-1185">Reference proteome</keyword>
<dbReference type="EMBL" id="LR824009">
    <property type="protein sequence ID" value="CAD0197315.1"/>
    <property type="molecule type" value="Genomic_DNA"/>
</dbReference>
<sequence length="138" mass="15846">MLRCIGDISFEVPLGSNIVSTFFGSLIISLRQEIPYLLYIHVRHSLIQSIPITTPVKIIWIRSDVIRIATNEIWIIFPEVWIVIYIYRVIPYSIIVRPSRRTGTPSIPIIQTRITVIAYIGIDAIRGGRHGIHSRRLT</sequence>
<organism evidence="1 2">
    <name type="scientific">Chrysodeixis includens</name>
    <name type="common">Soybean looper</name>
    <name type="synonym">Pseudoplusia includens</name>
    <dbReference type="NCBI Taxonomy" id="689277"/>
    <lineage>
        <taxon>Eukaryota</taxon>
        <taxon>Metazoa</taxon>
        <taxon>Ecdysozoa</taxon>
        <taxon>Arthropoda</taxon>
        <taxon>Hexapoda</taxon>
        <taxon>Insecta</taxon>
        <taxon>Pterygota</taxon>
        <taxon>Neoptera</taxon>
        <taxon>Endopterygota</taxon>
        <taxon>Lepidoptera</taxon>
        <taxon>Glossata</taxon>
        <taxon>Ditrysia</taxon>
        <taxon>Noctuoidea</taxon>
        <taxon>Noctuidae</taxon>
        <taxon>Plusiinae</taxon>
        <taxon>Chrysodeixis</taxon>
    </lineage>
</organism>
<evidence type="ECO:0000313" key="1">
    <source>
        <dbReference type="EMBL" id="CAD0197315.1"/>
    </source>
</evidence>
<reference evidence="1" key="1">
    <citation type="submission" date="2021-12" db="EMBL/GenBank/DDBJ databases">
        <authorList>
            <person name="King R."/>
        </authorList>
    </citation>
    <scope>NUCLEOTIDE SEQUENCE</scope>
</reference>
<dbReference type="Proteomes" id="UP001154114">
    <property type="component" value="Chromosome 6"/>
</dbReference>
<protein>
    <submittedName>
        <fullName evidence="1">Uncharacterized protein</fullName>
    </submittedName>
</protein>